<evidence type="ECO:0000313" key="3">
    <source>
        <dbReference type="RefSeq" id="XP_053076862.1"/>
    </source>
</evidence>
<feature type="compositionally biased region" description="Low complexity" evidence="1">
    <location>
        <begin position="62"/>
        <end position="82"/>
    </location>
</feature>
<name>A0ABM3PYX4_ACIJB</name>
<gene>
    <name evidence="3" type="primary">LOC113599800</name>
</gene>
<accession>A0ABM3PYX4</accession>
<reference evidence="3" key="1">
    <citation type="submission" date="2025-08" db="UniProtKB">
        <authorList>
            <consortium name="RefSeq"/>
        </authorList>
    </citation>
    <scope>IDENTIFICATION</scope>
    <source>
        <tissue evidence="3">Blood</tissue>
    </source>
</reference>
<keyword evidence="2" id="KW-1185">Reference proteome</keyword>
<protein>
    <submittedName>
        <fullName evidence="3">Translation initiation factor IF-2-like</fullName>
    </submittedName>
</protein>
<evidence type="ECO:0000256" key="1">
    <source>
        <dbReference type="SAM" id="MobiDB-lite"/>
    </source>
</evidence>
<dbReference type="GeneID" id="113599800"/>
<evidence type="ECO:0000313" key="2">
    <source>
        <dbReference type="Proteomes" id="UP001652583"/>
    </source>
</evidence>
<dbReference type="Proteomes" id="UP001652583">
    <property type="component" value="Chromosome C2"/>
</dbReference>
<dbReference type="RefSeq" id="XP_053076862.1">
    <property type="nucleotide sequence ID" value="XM_053220887.1"/>
</dbReference>
<sequence>MVTADHTAQDSQGAGGCAHLPVQAGEGREVPAQRLGAGGNSPSGLRPASAAGSGEATRRPRSAQSRRPAPPLRLRAGRPSPASADREDVGGPRAPPRPKNDLGKEVTCAPGPRCGCSQRGRGGGENGRFLPRRGRVFPARSRWALGVTAGVSRTPAPLRRAFAAAAHL</sequence>
<organism evidence="2 3">
    <name type="scientific">Acinonyx jubatus</name>
    <name type="common">Cheetah</name>
    <dbReference type="NCBI Taxonomy" id="32536"/>
    <lineage>
        <taxon>Eukaryota</taxon>
        <taxon>Metazoa</taxon>
        <taxon>Chordata</taxon>
        <taxon>Craniata</taxon>
        <taxon>Vertebrata</taxon>
        <taxon>Euteleostomi</taxon>
        <taxon>Mammalia</taxon>
        <taxon>Eutheria</taxon>
        <taxon>Laurasiatheria</taxon>
        <taxon>Carnivora</taxon>
        <taxon>Feliformia</taxon>
        <taxon>Felidae</taxon>
        <taxon>Felinae</taxon>
        <taxon>Acinonyx</taxon>
    </lineage>
</organism>
<feature type="region of interest" description="Disordered" evidence="1">
    <location>
        <begin position="1"/>
        <end position="133"/>
    </location>
</feature>
<proteinExistence type="predicted"/>